<protein>
    <submittedName>
        <fullName evidence="1">Uncharacterized protein</fullName>
    </submittedName>
</protein>
<dbReference type="OrthoDB" id="7788694at2759"/>
<dbReference type="AlphaFoldDB" id="A0A9Q0S8D1"/>
<evidence type="ECO:0000313" key="1">
    <source>
        <dbReference type="EMBL" id="KAJ6649209.1"/>
    </source>
</evidence>
<dbReference type="EMBL" id="WJQU01000001">
    <property type="protein sequence ID" value="KAJ6649209.1"/>
    <property type="molecule type" value="Genomic_DNA"/>
</dbReference>
<organism evidence="1 2">
    <name type="scientific">Pseudolycoriella hygida</name>
    <dbReference type="NCBI Taxonomy" id="35572"/>
    <lineage>
        <taxon>Eukaryota</taxon>
        <taxon>Metazoa</taxon>
        <taxon>Ecdysozoa</taxon>
        <taxon>Arthropoda</taxon>
        <taxon>Hexapoda</taxon>
        <taxon>Insecta</taxon>
        <taxon>Pterygota</taxon>
        <taxon>Neoptera</taxon>
        <taxon>Endopterygota</taxon>
        <taxon>Diptera</taxon>
        <taxon>Nematocera</taxon>
        <taxon>Sciaroidea</taxon>
        <taxon>Sciaridae</taxon>
        <taxon>Pseudolycoriella</taxon>
    </lineage>
</organism>
<keyword evidence="2" id="KW-1185">Reference proteome</keyword>
<accession>A0A9Q0S8D1</accession>
<gene>
    <name evidence="1" type="ORF">Bhyg_04443</name>
</gene>
<name>A0A9Q0S8D1_9DIPT</name>
<evidence type="ECO:0000313" key="2">
    <source>
        <dbReference type="Proteomes" id="UP001151699"/>
    </source>
</evidence>
<sequence>MIHTLFVLCNSTTKQLITMGNAILLFKKFSILHLRSLSQFSQLKFYIIELKMKSPMNKIVLTIVTTLLIAYKVSAIKCFQCFNEVECTAPAFVECNAEEVKKTSASFSFLPKSQTQVESTSFNCAAYNAVLNNSSSVSLSGCFFNTYNPCEEIHTVPAQKWTCKYCDTRDGCNPATKMFGNLLFIWIALTFVIYRQKSDCI</sequence>
<reference evidence="1" key="1">
    <citation type="submission" date="2022-07" db="EMBL/GenBank/DDBJ databases">
        <authorList>
            <person name="Trinca V."/>
            <person name="Uliana J.V.C."/>
            <person name="Torres T.T."/>
            <person name="Ward R.J."/>
            <person name="Monesi N."/>
        </authorList>
    </citation>
    <scope>NUCLEOTIDE SEQUENCE</scope>
    <source>
        <strain evidence="1">HSMRA1968</strain>
        <tissue evidence="1">Whole embryos</tissue>
    </source>
</reference>
<proteinExistence type="predicted"/>
<dbReference type="Proteomes" id="UP001151699">
    <property type="component" value="Chromosome A"/>
</dbReference>
<comment type="caution">
    <text evidence="1">The sequence shown here is derived from an EMBL/GenBank/DDBJ whole genome shotgun (WGS) entry which is preliminary data.</text>
</comment>